<evidence type="ECO:0000259" key="9">
    <source>
        <dbReference type="Pfam" id="PF21093"/>
    </source>
</evidence>
<dbReference type="GO" id="GO:0044611">
    <property type="term" value="C:nuclear pore inner ring"/>
    <property type="evidence" value="ECO:0007669"/>
    <property type="project" value="TreeGrafter"/>
</dbReference>
<dbReference type="GeneID" id="28936106"/>
<dbReference type="RefSeq" id="XP_018226556.1">
    <property type="nucleotide sequence ID" value="XM_018369904.1"/>
</dbReference>
<comment type="subcellular location">
    <subcellularLocation>
        <location evidence="1">Nucleus</location>
        <location evidence="1">Nuclear pore complex</location>
    </subcellularLocation>
</comment>
<evidence type="ECO:0000313" key="11">
    <source>
        <dbReference type="Proteomes" id="UP000054454"/>
    </source>
</evidence>
<evidence type="ECO:0000256" key="1">
    <source>
        <dbReference type="ARBA" id="ARBA00004567"/>
    </source>
</evidence>
<evidence type="ECO:0000256" key="7">
    <source>
        <dbReference type="ARBA" id="ARBA00023242"/>
    </source>
</evidence>
<keyword evidence="3" id="KW-0509">mRNA transport</keyword>
<comment type="caution">
    <text evidence="10">The sequence shown here is derived from an EMBL/GenBank/DDBJ whole genome shotgun (WGS) entry which is preliminary data.</text>
</comment>
<evidence type="ECO:0000256" key="6">
    <source>
        <dbReference type="ARBA" id="ARBA00023132"/>
    </source>
</evidence>
<keyword evidence="2" id="KW-0813">Transport</keyword>
<dbReference type="Gene3D" id="1.25.10.70">
    <property type="match status" value="1"/>
</dbReference>
<dbReference type="EMBL" id="LFVZ01000005">
    <property type="protein sequence ID" value="KTW29363.1"/>
    <property type="molecule type" value="Genomic_DNA"/>
</dbReference>
<dbReference type="InterPro" id="IPR048883">
    <property type="entry name" value="Nup188_N-subdom_III"/>
</dbReference>
<proteinExistence type="predicted"/>
<organism evidence="10 11">
    <name type="scientific">Pneumocystis carinii (strain B80)</name>
    <name type="common">Rat pneumocystis pneumonia agent</name>
    <name type="synonym">Pneumocystis carinii f. sp. carinii</name>
    <dbReference type="NCBI Taxonomy" id="1408658"/>
    <lineage>
        <taxon>Eukaryota</taxon>
        <taxon>Fungi</taxon>
        <taxon>Dikarya</taxon>
        <taxon>Ascomycota</taxon>
        <taxon>Taphrinomycotina</taxon>
        <taxon>Pneumocystomycetes</taxon>
        <taxon>Pneumocystaceae</taxon>
        <taxon>Pneumocystis</taxon>
    </lineage>
</organism>
<dbReference type="InterPro" id="IPR041634">
    <property type="entry name" value="Nup188_C"/>
</dbReference>
<dbReference type="Pfam" id="PF18378">
    <property type="entry name" value="Nup188_C"/>
    <property type="match status" value="1"/>
</dbReference>
<evidence type="ECO:0000256" key="3">
    <source>
        <dbReference type="ARBA" id="ARBA00022816"/>
    </source>
</evidence>
<keyword evidence="4" id="KW-0653">Protein transport</keyword>
<feature type="domain" description="Nuclear pore protein Nup188 C-terminal" evidence="8">
    <location>
        <begin position="1249"/>
        <end position="1594"/>
    </location>
</feature>
<dbReference type="Pfam" id="PF21093">
    <property type="entry name" value="Nup188_N-subdom_III"/>
    <property type="match status" value="1"/>
</dbReference>
<dbReference type="Proteomes" id="UP000054454">
    <property type="component" value="Unassembled WGS sequence"/>
</dbReference>
<feature type="domain" description="Nucleoporin Nup188 N-terminal subdomain III" evidence="9">
    <location>
        <begin position="544"/>
        <end position="943"/>
    </location>
</feature>
<dbReference type="GO" id="GO:0017056">
    <property type="term" value="F:structural constituent of nuclear pore"/>
    <property type="evidence" value="ECO:0007669"/>
    <property type="project" value="InterPro"/>
</dbReference>
<dbReference type="GO" id="GO:0006405">
    <property type="term" value="P:RNA export from nucleus"/>
    <property type="evidence" value="ECO:0007669"/>
    <property type="project" value="TreeGrafter"/>
</dbReference>
<dbReference type="OrthoDB" id="102511at2759"/>
<dbReference type="GO" id="GO:0051028">
    <property type="term" value="P:mRNA transport"/>
    <property type="evidence" value="ECO:0007669"/>
    <property type="project" value="UniProtKB-KW"/>
</dbReference>
<evidence type="ECO:0000313" key="10">
    <source>
        <dbReference type="EMBL" id="KTW29363.1"/>
    </source>
</evidence>
<evidence type="ECO:0000256" key="2">
    <source>
        <dbReference type="ARBA" id="ARBA00022448"/>
    </source>
</evidence>
<dbReference type="VEuPathDB" id="FungiDB:T552_01317"/>
<dbReference type="PANTHER" id="PTHR31431">
    <property type="entry name" value="NUCLEOPORIN NUP188 HOMOLOG"/>
    <property type="match status" value="1"/>
</dbReference>
<evidence type="ECO:0000259" key="8">
    <source>
        <dbReference type="Pfam" id="PF18378"/>
    </source>
</evidence>
<keyword evidence="5" id="KW-0811">Translocation</keyword>
<evidence type="ECO:0000256" key="5">
    <source>
        <dbReference type="ARBA" id="ARBA00023010"/>
    </source>
</evidence>
<protein>
    <submittedName>
        <fullName evidence="10">Uncharacterized protein</fullName>
    </submittedName>
</protein>
<evidence type="ECO:0000256" key="4">
    <source>
        <dbReference type="ARBA" id="ARBA00022927"/>
    </source>
</evidence>
<dbReference type="InterPro" id="IPR044840">
    <property type="entry name" value="Nup188"/>
</dbReference>
<dbReference type="GO" id="GO:0006606">
    <property type="term" value="P:protein import into nucleus"/>
    <property type="evidence" value="ECO:0007669"/>
    <property type="project" value="TreeGrafter"/>
</dbReference>
<dbReference type="PANTHER" id="PTHR31431:SF1">
    <property type="entry name" value="NUCLEOPORIN NUP188"/>
    <property type="match status" value="1"/>
</dbReference>
<sequence length="1597" mass="185153">MSSFDNHNCNIDGFLITFKSFIDLVEDSLISLPAEILKETFIKRINNVRKYLNDKKYVSKEPEYNLLEDFLDVYGEFVSLIKSHEKVDHYAKVLNISTSNCSKIIFITQKLFFVSIQEIDLEYIMNSYMSEKRYMIRLIMNIFRLSSDEKHPYYDVFNILVLEFQKDENFMDNLIEMMETVQKYTSPSYSLDEFNLTSWLRNILKKQFELLRLIFISIYYKIPCTLKMAVNWFKLMKEFHYLLNKKKVYSINNEVNLLQQIVSLSLIISIEIIRPSRNLNFLNENLHDNTFYSSPDAFLEVHNIIVKLVEDPVWSPVIIAWGIILHELFVDITERQDFSKEYHSIQDQIFPNNSFESSKYLIEISLKNNVLSMIGNMISSFSPDEDLCIDTYRMVLRELFRKILNYVKFSDSVVNCFIKIHENISSDSKLAYLFWSDDIIVRLLHSARTRFPYDFFSMIRICRSVSSDSKSTYDFLKSIPTFTQITPVGFKGYDILEEEFNGTLVKLSDDLKIFSAKISDNSNDIIIPKYSLGRIISYDISPPVIMWDYCYSSWEFLGKILVISLTDRLFIKNQKIIIEIILIMTSILKSSDDLGKQLIIDISSDLIDQSDIIGVVREICSLSLQLNEAPQCVPLNLISASIDFFSEVIRSSSKNWSHIFKLNLLNKDRNSGLLYNIFSFEIVLANYSVQISFLKLLRVLLENYISITDYQHNLQAFQADYITKAFKYTYELFESFIEWRYTYLSQKYDIGLIITSLFLRILEFTYDLDYRYQNSPIINSIKPLAQLILDKFLSQNSDSRCLHTLWKVFEDKHITNTYNVWVKQTINFIDCLIRIRDWIKLPLSALEKQLFQRLPSILSFLQSSKQYYIPILRLITNMISSSSQKLPSLLAYLSHYTSIFIENLKYIVSNPIIDQSIKTHVWKFSSAVIKFQQGLAILLLTGNSSFQQNTQFKQENSDSLFKLAILELYKINDIYSILNSEYFASFLEFIANAQNCWVSVVPLEFKDDKFWSKILTLIDWVSTLKLNSSTNLSSICYQIVGVAFSVQICTAEIYLQSQTQSTILKAGFKKSLLSKLDSYSKFVLNITGYRVSLHSNLKKNFEKTYSDKSLLCFRNSGIIKSPSYGDEYFYNLHITNIILGNNKVSLAYLNEMKEANLNLSFLDAQVTLLRAWIFLCSSIFHPKSLEIENLKTYVNIIVIALKANSKENIDLSIMMPIAHERAELSLFLTMHLQAIKSKFNLGTYFSTILLHAWEAISSSETNFLLSIGTKNSQYTRTLLRIIYICLHGINSSEDNIENHTMFPILIGLSDLVLARGASKLFSKALETQNSVFPSDIMLFAAIAEEIFDIQGIEALYDTITTSMFQHDNFHSIITFFSNIDPIKGNQDNYLFAEVSLLFLYTFSSIPSLSEQLVVYGLLNILIDASICHQVQEKVINIQNSNIGSISLSLYQLWVRGILPIVVNLLRHVGSRIFVEINGFLKIYDLQIQTAFENWNRPTIITSLVIEETFLLVMIFDILHMEGNNNNDYLFNKTELLDSITYLLSHPKYLATLIMPVTEMDHLMAAKLSDDNEIVPSAKFVNYISEKLEGLRNVLQEH</sequence>
<gene>
    <name evidence="10" type="ORF">T552_01317</name>
</gene>
<accession>A0A0W4ZLW4</accession>
<keyword evidence="11" id="KW-1185">Reference proteome</keyword>
<reference evidence="11" key="1">
    <citation type="journal article" date="2016" name="Nat. Commun.">
        <title>Genome analysis of three Pneumocystis species reveals adaptation mechanisms to life exclusively in mammalian hosts.</title>
        <authorList>
            <person name="Ma L."/>
            <person name="Chen Z."/>
            <person name="Huang D.W."/>
            <person name="Kutty G."/>
            <person name="Ishihara M."/>
            <person name="Wang H."/>
            <person name="Abouelleil A."/>
            <person name="Bishop L."/>
            <person name="Davey E."/>
            <person name="Deng R."/>
            <person name="Deng X."/>
            <person name="Fan L."/>
            <person name="Fantoni G."/>
            <person name="Fitzgerald M."/>
            <person name="Gogineni E."/>
            <person name="Goldberg J.M."/>
            <person name="Handley G."/>
            <person name="Hu X."/>
            <person name="Huber C."/>
            <person name="Jiao X."/>
            <person name="Jones K."/>
            <person name="Levin J.Z."/>
            <person name="Liu Y."/>
            <person name="Macdonald P."/>
            <person name="Melnikov A."/>
            <person name="Raley C."/>
            <person name="Sassi M."/>
            <person name="Sherman B.T."/>
            <person name="Song X."/>
            <person name="Sykes S."/>
            <person name="Tran B."/>
            <person name="Walsh L."/>
            <person name="Xia Y."/>
            <person name="Yang J."/>
            <person name="Young S."/>
            <person name="Zeng Q."/>
            <person name="Zheng X."/>
            <person name="Stephens R."/>
            <person name="Nusbaum C."/>
            <person name="Birren B.W."/>
            <person name="Azadi P."/>
            <person name="Lempicki R.A."/>
            <person name="Cuomo C.A."/>
            <person name="Kovacs J.A."/>
        </authorList>
    </citation>
    <scope>NUCLEOTIDE SEQUENCE [LARGE SCALE GENOMIC DNA]</scope>
    <source>
        <strain evidence="11">B80</strain>
    </source>
</reference>
<keyword evidence="6" id="KW-0906">Nuclear pore complex</keyword>
<keyword evidence="7" id="KW-0539">Nucleus</keyword>
<name>A0A0W4ZLW4_PNEC8</name>